<feature type="compositionally biased region" description="Polar residues" evidence="1">
    <location>
        <begin position="410"/>
        <end position="425"/>
    </location>
</feature>
<feature type="compositionally biased region" description="Low complexity" evidence="1">
    <location>
        <begin position="79"/>
        <end position="90"/>
    </location>
</feature>
<keyword evidence="3" id="KW-1185">Reference proteome</keyword>
<name>A0AAD9D709_9STRA</name>
<feature type="compositionally biased region" description="Polar residues" evidence="1">
    <location>
        <begin position="386"/>
        <end position="397"/>
    </location>
</feature>
<reference evidence="2" key="1">
    <citation type="submission" date="2023-06" db="EMBL/GenBank/DDBJ databases">
        <title>Survivors Of The Sea: Transcriptome response of Skeletonema marinoi to long-term dormancy.</title>
        <authorList>
            <person name="Pinder M.I.M."/>
            <person name="Kourtchenko O."/>
            <person name="Robertson E.K."/>
            <person name="Larsson T."/>
            <person name="Maumus F."/>
            <person name="Osuna-Cruz C.M."/>
            <person name="Vancaester E."/>
            <person name="Stenow R."/>
            <person name="Vandepoele K."/>
            <person name="Ploug H."/>
            <person name="Bruchert V."/>
            <person name="Godhe A."/>
            <person name="Topel M."/>
        </authorList>
    </citation>
    <scope>NUCLEOTIDE SEQUENCE</scope>
    <source>
        <strain evidence="2">R05AC</strain>
    </source>
</reference>
<feature type="region of interest" description="Disordered" evidence="1">
    <location>
        <begin position="77"/>
        <end position="97"/>
    </location>
</feature>
<evidence type="ECO:0000313" key="3">
    <source>
        <dbReference type="Proteomes" id="UP001224775"/>
    </source>
</evidence>
<organism evidence="2 3">
    <name type="scientific">Skeletonema marinoi</name>
    <dbReference type="NCBI Taxonomy" id="267567"/>
    <lineage>
        <taxon>Eukaryota</taxon>
        <taxon>Sar</taxon>
        <taxon>Stramenopiles</taxon>
        <taxon>Ochrophyta</taxon>
        <taxon>Bacillariophyta</taxon>
        <taxon>Coscinodiscophyceae</taxon>
        <taxon>Thalassiosirophycidae</taxon>
        <taxon>Thalassiosirales</taxon>
        <taxon>Skeletonemataceae</taxon>
        <taxon>Skeletonema</taxon>
        <taxon>Skeletonema marinoi-dohrnii complex</taxon>
    </lineage>
</organism>
<sequence length="431" mass="47363">MTTKKKAQSAQTNKPRTTQDDLVDAVEYVIQTKNAEGITNLLPETVDLFIVESIFRPRPLSLISRFAGNEYHRLRDLSNNNNAKRNNRNATETSSALEDAQTIIQSFASDSKQYPPTAPLSWGNTNTRPREMITALEAAEKSQRPVHFIIYGGLEACDKIHDHSFQVDDDLALCLPKSSRLTLLKRNIGRFVETGRYIPCSAIADAMERVNSMVASAVAEANKEEIMSSSCCDRSNDAKFRLDYELAKLAGYSLHENRTVSCLSPSDNRGNYASGGRGNNGGGGGRGRYNGGQHNSNRGRGQNHHNNQDYQRRRDHHNGRGGGGGGSGSRGGGKSYAEGSAGKGYNQGRDSYRSQNGGRGGSYSTQGRGRSGSNYHQGGRHHPNQEGYSGRNSNQYYEDSRMNDRFEPRGNSSQYQRSGSAQSNGRGRGRY</sequence>
<dbReference type="Proteomes" id="UP001224775">
    <property type="component" value="Unassembled WGS sequence"/>
</dbReference>
<evidence type="ECO:0000313" key="2">
    <source>
        <dbReference type="EMBL" id="KAK1736302.1"/>
    </source>
</evidence>
<accession>A0AAD9D709</accession>
<feature type="compositionally biased region" description="Polar residues" evidence="1">
    <location>
        <begin position="362"/>
        <end position="376"/>
    </location>
</feature>
<feature type="compositionally biased region" description="Basic and acidic residues" evidence="1">
    <location>
        <begin position="398"/>
        <end position="408"/>
    </location>
</feature>
<feature type="compositionally biased region" description="Polar residues" evidence="1">
    <location>
        <begin position="293"/>
        <end position="305"/>
    </location>
</feature>
<protein>
    <submittedName>
        <fullName evidence="2">Uncharacterized protein</fullName>
    </submittedName>
</protein>
<comment type="caution">
    <text evidence="2">The sequence shown here is derived from an EMBL/GenBank/DDBJ whole genome shotgun (WGS) entry which is preliminary data.</text>
</comment>
<gene>
    <name evidence="2" type="ORF">QTG54_012902</name>
</gene>
<feature type="compositionally biased region" description="Gly residues" evidence="1">
    <location>
        <begin position="273"/>
        <end position="290"/>
    </location>
</feature>
<dbReference type="EMBL" id="JATAAI010000029">
    <property type="protein sequence ID" value="KAK1736302.1"/>
    <property type="molecule type" value="Genomic_DNA"/>
</dbReference>
<dbReference type="AlphaFoldDB" id="A0AAD9D709"/>
<proteinExistence type="predicted"/>
<evidence type="ECO:0000256" key="1">
    <source>
        <dbReference type="SAM" id="MobiDB-lite"/>
    </source>
</evidence>
<feature type="compositionally biased region" description="Gly residues" evidence="1">
    <location>
        <begin position="320"/>
        <end position="334"/>
    </location>
</feature>
<feature type="region of interest" description="Disordered" evidence="1">
    <location>
        <begin position="260"/>
        <end position="431"/>
    </location>
</feature>